<evidence type="ECO:0000256" key="1">
    <source>
        <dbReference type="ARBA" id="ARBA00004496"/>
    </source>
</evidence>
<evidence type="ECO:0000313" key="7">
    <source>
        <dbReference type="EMBL" id="KAL2053265.1"/>
    </source>
</evidence>
<feature type="compositionally biased region" description="Low complexity" evidence="5">
    <location>
        <begin position="250"/>
        <end position="262"/>
    </location>
</feature>
<keyword evidence="3" id="KW-0963">Cytoplasm</keyword>
<dbReference type="Proteomes" id="UP001590951">
    <property type="component" value="Unassembled WGS sequence"/>
</dbReference>
<protein>
    <recommendedName>
        <fullName evidence="6">CNH domain-containing protein</fullName>
    </recommendedName>
</protein>
<dbReference type="PANTHER" id="PTHR12894:SF27">
    <property type="entry name" value="TRANSFORMING GROWTH FACTOR-BETA RECEPTOR-ASSOCIATED PROTEIN 1"/>
    <property type="match status" value="1"/>
</dbReference>
<evidence type="ECO:0000256" key="2">
    <source>
        <dbReference type="ARBA" id="ARBA00022448"/>
    </source>
</evidence>
<evidence type="ECO:0000256" key="5">
    <source>
        <dbReference type="SAM" id="MobiDB-lite"/>
    </source>
</evidence>
<evidence type="ECO:0000256" key="3">
    <source>
        <dbReference type="ARBA" id="ARBA00022490"/>
    </source>
</evidence>
<name>A0ABR4B6L8_9LECA</name>
<evidence type="ECO:0000313" key="8">
    <source>
        <dbReference type="Proteomes" id="UP001590951"/>
    </source>
</evidence>
<dbReference type="InterPro" id="IPR032914">
    <property type="entry name" value="Vam6/VPS39/TRAP1"/>
</dbReference>
<dbReference type="PANTHER" id="PTHR12894">
    <property type="entry name" value="CNH DOMAIN CONTAINING"/>
    <property type="match status" value="1"/>
</dbReference>
<evidence type="ECO:0000259" key="6">
    <source>
        <dbReference type="PROSITE" id="PS50219"/>
    </source>
</evidence>
<gene>
    <name evidence="7" type="ORF">ABVK25_006590</name>
</gene>
<feature type="compositionally biased region" description="Basic and acidic residues" evidence="5">
    <location>
        <begin position="477"/>
        <end position="486"/>
    </location>
</feature>
<accession>A0ABR4B6L8</accession>
<keyword evidence="2" id="KW-0813">Transport</keyword>
<keyword evidence="4" id="KW-0653">Protein transport</keyword>
<dbReference type="InterPro" id="IPR001180">
    <property type="entry name" value="CNH_dom"/>
</dbReference>
<evidence type="ECO:0000256" key="4">
    <source>
        <dbReference type="ARBA" id="ARBA00022927"/>
    </source>
</evidence>
<dbReference type="EMBL" id="JBHFEH010000022">
    <property type="protein sequence ID" value="KAL2053265.1"/>
    <property type="molecule type" value="Genomic_DNA"/>
</dbReference>
<organism evidence="7 8">
    <name type="scientific">Lepraria finkii</name>
    <dbReference type="NCBI Taxonomy" id="1340010"/>
    <lineage>
        <taxon>Eukaryota</taxon>
        <taxon>Fungi</taxon>
        <taxon>Dikarya</taxon>
        <taxon>Ascomycota</taxon>
        <taxon>Pezizomycotina</taxon>
        <taxon>Lecanoromycetes</taxon>
        <taxon>OSLEUM clade</taxon>
        <taxon>Lecanoromycetidae</taxon>
        <taxon>Lecanorales</taxon>
        <taxon>Lecanorineae</taxon>
        <taxon>Stereocaulaceae</taxon>
        <taxon>Lepraria</taxon>
    </lineage>
</organism>
<proteinExistence type="predicted"/>
<feature type="domain" description="CNH" evidence="6">
    <location>
        <begin position="43"/>
        <end position="465"/>
    </location>
</feature>
<keyword evidence="8" id="KW-1185">Reference proteome</keyword>
<reference evidence="7 8" key="1">
    <citation type="submission" date="2024-09" db="EMBL/GenBank/DDBJ databases">
        <title>Rethinking Asexuality: The Enigmatic Case of Functional Sexual Genes in Lepraria (Stereocaulaceae).</title>
        <authorList>
            <person name="Doellman M."/>
            <person name="Sun Y."/>
            <person name="Barcenas-Pena A."/>
            <person name="Lumbsch H.T."/>
            <person name="Grewe F."/>
        </authorList>
    </citation>
    <scope>NUCLEOTIDE SEQUENCE [LARGE SCALE GENOMIC DNA]</scope>
    <source>
        <strain evidence="7 8">Grewe 0041</strain>
    </source>
</reference>
<comment type="subcellular location">
    <subcellularLocation>
        <location evidence="1">Cytoplasm</location>
    </subcellularLocation>
</comment>
<feature type="region of interest" description="Disordered" evidence="5">
    <location>
        <begin position="250"/>
        <end position="366"/>
    </location>
</feature>
<sequence length="653" mass="71051">MSEEEGGRLFQRASSGPSASTGLYVLRPLVQDIPLSAEEHTTEVQITCVELCDDNLYIGTSQAEILHFVSIPADSSDESSAPQYIFASRLHPAYNAQAANPPPNLPGVQQILVLPKVQKACILCNGTLSFYSLPELSPAFSNTTVPNCTWVGGVDLGSTAAAEESGVVVMICVKNKTRLVRIRDEARRVRDIEFPGCLVSTRRGNFACVADARSYALLDVENQQKISLFPISSLDENLGGGRVENISSRADLSLSSSRPISSEGASDGKGHGRSTSLGAFVGGLGRRQGSPQSRSRDRSGLATPDSAIRDVSPAQSSRSRNMSTSDTTGSMHSTVEKSLPALPTQSDSLRGHSPVPLRPSAALRPHICSPTSTEFLLTTGTTAREPGVGIFVNLDGDVVRGTLQFERYPRAVILDGRGTESELTGSDEDPEGFVLATMIRPSSDGDRGVIEIQRWDTYDGGPKEWMEVPRASPAEVDPERDSDRSPPDNFGLRTINANVPISFPEIGELLRGRRLRLNESQPAQELTAGVSLEEWERSRNKEEVEFGRRLGGRVSRLVLWSGSSVWWIVRNPLAMKLDATINEALLNTSGTSTYTEVDRSRIIQVVNIIRGQEAVSETEFLSLKYIYVRRQVCSCLLISSHGRCHRPAYKPPT</sequence>
<feature type="compositionally biased region" description="Polar residues" evidence="5">
    <location>
        <begin position="313"/>
        <end position="333"/>
    </location>
</feature>
<dbReference type="PROSITE" id="PS50219">
    <property type="entry name" value="CNH"/>
    <property type="match status" value="1"/>
</dbReference>
<comment type="caution">
    <text evidence="7">The sequence shown here is derived from an EMBL/GenBank/DDBJ whole genome shotgun (WGS) entry which is preliminary data.</text>
</comment>
<feature type="region of interest" description="Disordered" evidence="5">
    <location>
        <begin position="461"/>
        <end position="493"/>
    </location>
</feature>